<dbReference type="AlphaFoldDB" id="A0A7L4YM30"/>
<evidence type="ECO:0000256" key="1">
    <source>
        <dbReference type="ARBA" id="ARBA00004651"/>
    </source>
</evidence>
<feature type="domain" description="Major facilitator superfamily (MFS) profile" evidence="6">
    <location>
        <begin position="1"/>
        <end position="403"/>
    </location>
</feature>
<sequence>MDSARFPGGRVVAGCFISLTTTSGLCFYGLAVYLNAFSKERGWSLSSISLATTVFFVATGFVGLAVARLITRYDARRVMVAGAIVGAIALALLGQVHEQWQLYLVYLLFAFGFGSAGLVPVTTVVTRWYNRRRSIALSIASTGLSVGGMVLTPLAKWLTDHVGLSQATPILAAVWLVGTVPVIVWLIRPDPAALGWLPDGARAAPDAPTVALPGEPYSIAIRTRFFRAMTAAYVLLMAAQVGSLQQLVKLAEERTGAVAAAFATFVVAAMSVIARLAGGRLVYRVPMGGFTVVLGVVQAVSLSILAFSYNTLAFFAMVVVFGATVGNILLLQSLLISHRFGVRDYARLFSRSQLFVVIGTAGGPLLLGWLYDLSGDYRLSYVVAGSLSLIGAAVMWWAGPAEEFQAEPEIASEPAPESGR</sequence>
<keyword evidence="8" id="KW-1185">Reference proteome</keyword>
<dbReference type="SUPFAM" id="SSF103473">
    <property type="entry name" value="MFS general substrate transporter"/>
    <property type="match status" value="1"/>
</dbReference>
<feature type="transmembrane region" description="Helical" evidence="5">
    <location>
        <begin position="103"/>
        <end position="123"/>
    </location>
</feature>
<feature type="transmembrane region" description="Helical" evidence="5">
    <location>
        <begin position="377"/>
        <end position="398"/>
    </location>
</feature>
<dbReference type="EMBL" id="CP047156">
    <property type="protein sequence ID" value="QHB99932.1"/>
    <property type="molecule type" value="Genomic_DNA"/>
</dbReference>
<dbReference type="RefSeq" id="WP_159543996.1">
    <property type="nucleotide sequence ID" value="NZ_CP047156.1"/>
</dbReference>
<evidence type="ECO:0000256" key="5">
    <source>
        <dbReference type="SAM" id="Phobius"/>
    </source>
</evidence>
<keyword evidence="3 5" id="KW-1133">Transmembrane helix</keyword>
<evidence type="ECO:0000256" key="4">
    <source>
        <dbReference type="ARBA" id="ARBA00023136"/>
    </source>
</evidence>
<evidence type="ECO:0000256" key="2">
    <source>
        <dbReference type="ARBA" id="ARBA00022692"/>
    </source>
</evidence>
<dbReference type="Gene3D" id="1.20.1250.20">
    <property type="entry name" value="MFS general substrate transporter like domains"/>
    <property type="match status" value="2"/>
</dbReference>
<feature type="transmembrane region" description="Helical" evidence="5">
    <location>
        <begin position="289"/>
        <end position="307"/>
    </location>
</feature>
<name>A0A7L4YM30_9ACTN</name>
<dbReference type="InParanoid" id="A0A7L4YM30"/>
<feature type="transmembrane region" description="Helical" evidence="5">
    <location>
        <begin position="313"/>
        <end position="336"/>
    </location>
</feature>
<dbReference type="PANTHER" id="PTHR11360:SF290">
    <property type="entry name" value="MONOCARBOXYLATE MFS PERMEASE"/>
    <property type="match status" value="1"/>
</dbReference>
<evidence type="ECO:0000256" key="3">
    <source>
        <dbReference type="ARBA" id="ARBA00022989"/>
    </source>
</evidence>
<dbReference type="OrthoDB" id="182417at2"/>
<feature type="transmembrane region" description="Helical" evidence="5">
    <location>
        <begin position="256"/>
        <end position="277"/>
    </location>
</feature>
<feature type="transmembrane region" description="Helical" evidence="5">
    <location>
        <begin position="12"/>
        <end position="31"/>
    </location>
</feature>
<dbReference type="InterPro" id="IPR020846">
    <property type="entry name" value="MFS_dom"/>
</dbReference>
<dbReference type="Proteomes" id="UP000463857">
    <property type="component" value="Chromosome"/>
</dbReference>
<dbReference type="KEGG" id="eke:EK0264_06300"/>
<feature type="transmembrane region" description="Helical" evidence="5">
    <location>
        <begin position="167"/>
        <end position="187"/>
    </location>
</feature>
<gene>
    <name evidence="7" type="ORF">EK0264_06300</name>
</gene>
<dbReference type="PANTHER" id="PTHR11360">
    <property type="entry name" value="MONOCARBOXYLATE TRANSPORTER"/>
    <property type="match status" value="1"/>
</dbReference>
<dbReference type="GO" id="GO:0005886">
    <property type="term" value="C:plasma membrane"/>
    <property type="evidence" value="ECO:0007669"/>
    <property type="project" value="UniProtKB-SubCell"/>
</dbReference>
<keyword evidence="4 5" id="KW-0472">Membrane</keyword>
<feature type="transmembrane region" description="Helical" evidence="5">
    <location>
        <begin position="135"/>
        <end position="155"/>
    </location>
</feature>
<dbReference type="Pfam" id="PF07690">
    <property type="entry name" value="MFS_1"/>
    <property type="match status" value="1"/>
</dbReference>
<proteinExistence type="predicted"/>
<feature type="transmembrane region" description="Helical" evidence="5">
    <location>
        <begin position="225"/>
        <end position="244"/>
    </location>
</feature>
<comment type="subcellular location">
    <subcellularLocation>
        <location evidence="1">Cell membrane</location>
        <topology evidence="1">Multi-pass membrane protein</topology>
    </subcellularLocation>
</comment>
<dbReference type="PROSITE" id="PS50850">
    <property type="entry name" value="MFS"/>
    <property type="match status" value="1"/>
</dbReference>
<evidence type="ECO:0000313" key="8">
    <source>
        <dbReference type="Proteomes" id="UP000463857"/>
    </source>
</evidence>
<keyword evidence="2 5" id="KW-0812">Transmembrane</keyword>
<feature type="transmembrane region" description="Helical" evidence="5">
    <location>
        <begin position="43"/>
        <end position="66"/>
    </location>
</feature>
<protein>
    <submittedName>
        <fullName evidence="7">MFS transporter</fullName>
    </submittedName>
</protein>
<dbReference type="InterPro" id="IPR050327">
    <property type="entry name" value="Proton-linked_MCT"/>
</dbReference>
<feature type="transmembrane region" description="Helical" evidence="5">
    <location>
        <begin position="348"/>
        <end position="371"/>
    </location>
</feature>
<dbReference type="InterPro" id="IPR011701">
    <property type="entry name" value="MFS"/>
</dbReference>
<organism evidence="7 8">
    <name type="scientific">Epidermidibacterium keratini</name>
    <dbReference type="NCBI Taxonomy" id="1891644"/>
    <lineage>
        <taxon>Bacteria</taxon>
        <taxon>Bacillati</taxon>
        <taxon>Actinomycetota</taxon>
        <taxon>Actinomycetes</taxon>
        <taxon>Sporichthyales</taxon>
        <taxon>Sporichthyaceae</taxon>
        <taxon>Epidermidibacterium</taxon>
    </lineage>
</organism>
<accession>A0A7L4YM30</accession>
<reference evidence="7 8" key="1">
    <citation type="journal article" date="2018" name="Int. J. Syst. Evol. Microbiol.">
        <title>Epidermidibacterium keratini gen. nov., sp. nov., a member of the family Sporichthyaceae, isolated from keratin epidermis.</title>
        <authorList>
            <person name="Lee D.G."/>
            <person name="Trujillo M.E."/>
            <person name="Kang S."/>
            <person name="Nam J.J."/>
            <person name="Kim Y.J."/>
        </authorList>
    </citation>
    <scope>NUCLEOTIDE SEQUENCE [LARGE SCALE GENOMIC DNA]</scope>
    <source>
        <strain evidence="7 8">EPI-7</strain>
    </source>
</reference>
<dbReference type="GO" id="GO:0022857">
    <property type="term" value="F:transmembrane transporter activity"/>
    <property type="evidence" value="ECO:0007669"/>
    <property type="project" value="InterPro"/>
</dbReference>
<feature type="transmembrane region" description="Helical" evidence="5">
    <location>
        <begin position="78"/>
        <end position="97"/>
    </location>
</feature>
<dbReference type="InterPro" id="IPR036259">
    <property type="entry name" value="MFS_trans_sf"/>
</dbReference>
<evidence type="ECO:0000313" key="7">
    <source>
        <dbReference type="EMBL" id="QHB99932.1"/>
    </source>
</evidence>
<evidence type="ECO:0000259" key="6">
    <source>
        <dbReference type="PROSITE" id="PS50850"/>
    </source>
</evidence>